<proteinExistence type="predicted"/>
<feature type="region of interest" description="Disordered" evidence="1">
    <location>
        <begin position="60"/>
        <end position="79"/>
    </location>
</feature>
<name>A0A9P3FYL0_9APHY</name>
<evidence type="ECO:0000313" key="3">
    <source>
        <dbReference type="Proteomes" id="UP000703269"/>
    </source>
</evidence>
<evidence type="ECO:0000313" key="2">
    <source>
        <dbReference type="EMBL" id="GJE85623.1"/>
    </source>
</evidence>
<dbReference type="Proteomes" id="UP000703269">
    <property type="component" value="Unassembled WGS sequence"/>
</dbReference>
<sequence>MRAPLGTSRVRWETRLSRLSGTNVTAKSGDVTIRPRSRTPRGVPAAAVCCSPFASTVQLAPEQNTRSSSPATLADDAPHTSLDQSLSPTFIRAPASWISLAALAQETLLVLSTNGSRLALTHYDIRGSSCLISSHTLLRRVL</sequence>
<reference evidence="2 3" key="1">
    <citation type="submission" date="2021-08" db="EMBL/GenBank/DDBJ databases">
        <title>Draft Genome Sequence of Phanerochaete sordida strain YK-624.</title>
        <authorList>
            <person name="Mori T."/>
            <person name="Dohra H."/>
            <person name="Suzuki T."/>
            <person name="Kawagishi H."/>
            <person name="Hirai H."/>
        </authorList>
    </citation>
    <scope>NUCLEOTIDE SEQUENCE [LARGE SCALE GENOMIC DNA]</scope>
    <source>
        <strain evidence="2 3">YK-624</strain>
    </source>
</reference>
<accession>A0A9P3FYL0</accession>
<protein>
    <submittedName>
        <fullName evidence="2">Uncharacterized protein</fullName>
    </submittedName>
</protein>
<keyword evidence="3" id="KW-1185">Reference proteome</keyword>
<feature type="compositionally biased region" description="Polar residues" evidence="1">
    <location>
        <begin position="60"/>
        <end position="71"/>
    </location>
</feature>
<gene>
    <name evidence="2" type="ORF">PsYK624_017020</name>
</gene>
<dbReference type="EMBL" id="BPQB01000002">
    <property type="protein sequence ID" value="GJE85623.1"/>
    <property type="molecule type" value="Genomic_DNA"/>
</dbReference>
<evidence type="ECO:0000256" key="1">
    <source>
        <dbReference type="SAM" id="MobiDB-lite"/>
    </source>
</evidence>
<organism evidence="2 3">
    <name type="scientific">Phanerochaete sordida</name>
    <dbReference type="NCBI Taxonomy" id="48140"/>
    <lineage>
        <taxon>Eukaryota</taxon>
        <taxon>Fungi</taxon>
        <taxon>Dikarya</taxon>
        <taxon>Basidiomycota</taxon>
        <taxon>Agaricomycotina</taxon>
        <taxon>Agaricomycetes</taxon>
        <taxon>Polyporales</taxon>
        <taxon>Phanerochaetaceae</taxon>
        <taxon>Phanerochaete</taxon>
    </lineage>
</organism>
<comment type="caution">
    <text evidence="2">The sequence shown here is derived from an EMBL/GenBank/DDBJ whole genome shotgun (WGS) entry which is preliminary data.</text>
</comment>
<dbReference type="AlphaFoldDB" id="A0A9P3FYL0"/>